<proteinExistence type="predicted"/>
<dbReference type="Proteomes" id="UP000484842">
    <property type="component" value="Unassembled WGS sequence"/>
</dbReference>
<dbReference type="InterPro" id="IPR011047">
    <property type="entry name" value="Quinoprotein_ADH-like_sf"/>
</dbReference>
<gene>
    <name evidence="2" type="ORF">F8S09_14960</name>
</gene>
<keyword evidence="1" id="KW-0732">Signal</keyword>
<dbReference type="RefSeq" id="WP_152872271.1">
    <property type="nucleotide sequence ID" value="NZ_WBSL01000012.1"/>
</dbReference>
<dbReference type="SUPFAM" id="SSF50998">
    <property type="entry name" value="Quinoprotein alcohol dehydrogenase-like"/>
    <property type="match status" value="1"/>
</dbReference>
<reference evidence="2 3" key="1">
    <citation type="submission" date="2019-10" db="EMBL/GenBank/DDBJ databases">
        <title>Deinococcus sp. isolated from soil.</title>
        <authorList>
            <person name="Li Y."/>
            <person name="Wang J."/>
        </authorList>
    </citation>
    <scope>NUCLEOTIDE SEQUENCE [LARGE SCALE GENOMIC DNA]</scope>
    <source>
        <strain evidence="2 3">SDU3-2</strain>
    </source>
</reference>
<dbReference type="PANTHER" id="PTHR19879:SF1">
    <property type="entry name" value="CANNONBALL-RELATED"/>
    <property type="match status" value="1"/>
</dbReference>
<dbReference type="InterPro" id="IPR015943">
    <property type="entry name" value="WD40/YVTN_repeat-like_dom_sf"/>
</dbReference>
<evidence type="ECO:0000313" key="2">
    <source>
        <dbReference type="EMBL" id="MPY67959.1"/>
    </source>
</evidence>
<accession>A0A7X1TSY5</accession>
<keyword evidence="3" id="KW-1185">Reference proteome</keyword>
<dbReference type="InterPro" id="IPR011044">
    <property type="entry name" value="Quino_amine_DH_bsu"/>
</dbReference>
<dbReference type="AlphaFoldDB" id="A0A7X1TSY5"/>
<dbReference type="SUPFAM" id="SSF50969">
    <property type="entry name" value="YVTN repeat-like/Quinoprotein amine dehydrogenase"/>
    <property type="match status" value="1"/>
</dbReference>
<feature type="chain" id="PRO_5030870486" description="WD40 repeat domain-containing protein" evidence="1">
    <location>
        <begin position="36"/>
        <end position="659"/>
    </location>
</feature>
<organism evidence="2 3">
    <name type="scientific">Deinococcus terrestris</name>
    <dbReference type="NCBI Taxonomy" id="2651870"/>
    <lineage>
        <taxon>Bacteria</taxon>
        <taxon>Thermotogati</taxon>
        <taxon>Deinococcota</taxon>
        <taxon>Deinococci</taxon>
        <taxon>Deinococcales</taxon>
        <taxon>Deinococcaceae</taxon>
        <taxon>Deinococcus</taxon>
    </lineage>
</organism>
<comment type="caution">
    <text evidence="2">The sequence shown here is derived from an EMBL/GenBank/DDBJ whole genome shotgun (WGS) entry which is preliminary data.</text>
</comment>
<name>A0A7X1TSY5_9DEIO</name>
<protein>
    <recommendedName>
        <fullName evidence="4">WD40 repeat domain-containing protein</fullName>
    </recommendedName>
</protein>
<sequence>MRSRRWTQPECRTSGRRRGHLLLLMALLAGPGAEAIRVQAQGSVPGGPAALVAVSGDGQAVAAASADRLGLFRPGGQRLALLSPTGRTLTGVVSSGADFLALDQGGTLVRVRATGVTVLARDLCGKTDGRPAPPSLAASGQTLAVRCGDEVLVGQPGRWRRLTLPSPVTFPSSSAVALSRDGRQLAALQGERVLRYALPSLEPLPTLTRLAGEDTTFMDNPLTPAAASALAFDPAGKRLAVGWGMSFPKAYNQSVTVYNLKTGQGRSLPTYADGTEKLAFSADGRFLLANGTSSPRVWDLSIWKRLPPPQRLNTFIGVRDVAWLGRNLISASSLGALALTPAGKEVAAYPLPQVRLTVAAYSPDGRLMAVSGEDGPVSLVEAGTGRVRWSAAAQSWRVTSLRFNRAGTLLVSGSPLRFWDTRSGQAVGPTVTGVNHVAGFTLGDRELVLGGRVVPLDRVLARTGEVFLGNLPGRAYRHSGSEAADVTPTGRAVCERTPVFVARSAGVRASLWSLSALEGVRFGLTLRENVRLAATTADCRTLVVAIQTVTGAGQTYAVRPHAVKIYDSRTGKTLRSWPTAGRVRALALSPDGRQVAYLEEGRAALVIGTVATGKQTVWPVPPVTLELEDVALIFRPDSRALLLGVGTSPGASFTVLGLP</sequence>
<dbReference type="EMBL" id="WBSL01000012">
    <property type="protein sequence ID" value="MPY67959.1"/>
    <property type="molecule type" value="Genomic_DNA"/>
</dbReference>
<dbReference type="PANTHER" id="PTHR19879">
    <property type="entry name" value="TRANSCRIPTION INITIATION FACTOR TFIID"/>
    <property type="match status" value="1"/>
</dbReference>
<dbReference type="Gene3D" id="2.130.10.10">
    <property type="entry name" value="YVTN repeat-like/Quinoprotein amine dehydrogenase"/>
    <property type="match status" value="3"/>
</dbReference>
<dbReference type="SUPFAM" id="SSF63829">
    <property type="entry name" value="Calcium-dependent phosphotriesterase"/>
    <property type="match status" value="1"/>
</dbReference>
<evidence type="ECO:0000313" key="3">
    <source>
        <dbReference type="Proteomes" id="UP000484842"/>
    </source>
</evidence>
<evidence type="ECO:0008006" key="4">
    <source>
        <dbReference type="Google" id="ProtNLM"/>
    </source>
</evidence>
<evidence type="ECO:0000256" key="1">
    <source>
        <dbReference type="SAM" id="SignalP"/>
    </source>
</evidence>
<feature type="signal peptide" evidence="1">
    <location>
        <begin position="1"/>
        <end position="35"/>
    </location>
</feature>
<dbReference type="GO" id="GO:0006367">
    <property type="term" value="P:transcription initiation at RNA polymerase II promoter"/>
    <property type="evidence" value="ECO:0007669"/>
    <property type="project" value="TreeGrafter"/>
</dbReference>